<evidence type="ECO:0000313" key="6">
    <source>
        <dbReference type="Proteomes" id="UP000830631"/>
    </source>
</evidence>
<feature type="region of interest" description="Disordered" evidence="1">
    <location>
        <begin position="484"/>
        <end position="509"/>
    </location>
</feature>
<dbReference type="Gene3D" id="2.60.120.260">
    <property type="entry name" value="Galactose-binding domain-like"/>
    <property type="match status" value="1"/>
</dbReference>
<proteinExistence type="predicted"/>
<accession>A0ABY4J325</accession>
<dbReference type="RefSeq" id="WP_261811857.1">
    <property type="nucleotide sequence ID" value="NZ_CP078078.1"/>
</dbReference>
<gene>
    <name evidence="5" type="ORF">KV397_17365</name>
</gene>
<organism evidence="5 6">
    <name type="scientific">Microbacterium aurugineum</name>
    <dbReference type="NCBI Taxonomy" id="2851642"/>
    <lineage>
        <taxon>Bacteria</taxon>
        <taxon>Bacillati</taxon>
        <taxon>Actinomycetota</taxon>
        <taxon>Actinomycetes</taxon>
        <taxon>Micrococcales</taxon>
        <taxon>Microbacteriaceae</taxon>
        <taxon>Microbacterium</taxon>
    </lineage>
</organism>
<feature type="domain" description="DUF7507" evidence="4">
    <location>
        <begin position="525"/>
        <end position="619"/>
    </location>
</feature>
<feature type="domain" description="DUF7507" evidence="4">
    <location>
        <begin position="398"/>
        <end position="491"/>
    </location>
</feature>
<feature type="signal peptide" evidence="3">
    <location>
        <begin position="1"/>
        <end position="23"/>
    </location>
</feature>
<feature type="transmembrane region" description="Helical" evidence="2">
    <location>
        <begin position="1153"/>
        <end position="1173"/>
    </location>
</feature>
<protein>
    <recommendedName>
        <fullName evidence="4">DUF7507 domain-containing protein</fullName>
    </recommendedName>
</protein>
<dbReference type="NCBIfam" id="TIGR01451">
    <property type="entry name" value="B_ant_repeat"/>
    <property type="match status" value="5"/>
</dbReference>
<dbReference type="InterPro" id="IPR047589">
    <property type="entry name" value="DUF11_rpt"/>
</dbReference>
<feature type="region of interest" description="Disordered" evidence="1">
    <location>
        <begin position="865"/>
        <end position="896"/>
    </location>
</feature>
<dbReference type="PANTHER" id="PTHR34819">
    <property type="entry name" value="LARGE CYSTEINE-RICH PERIPLASMIC PROTEIN OMCB"/>
    <property type="match status" value="1"/>
</dbReference>
<dbReference type="Proteomes" id="UP000830631">
    <property type="component" value="Chromosome"/>
</dbReference>
<keyword evidence="3" id="KW-0732">Signal</keyword>
<evidence type="ECO:0000256" key="1">
    <source>
        <dbReference type="SAM" id="MobiDB-lite"/>
    </source>
</evidence>
<keyword evidence="2" id="KW-0812">Transmembrane</keyword>
<reference evidence="5 6" key="1">
    <citation type="submission" date="2021-06" db="EMBL/GenBank/DDBJ databases">
        <title>Genome-based taxonomic framework of Microbacterium strains isolated from marine environment, the description of four new species and reclassification of four preexisting species.</title>
        <authorList>
            <person name="Lee S.D."/>
            <person name="Kim S.-M."/>
            <person name="Byeon Y.-S."/>
            <person name="Yang H.L."/>
            <person name="Kim I.S."/>
        </authorList>
    </citation>
    <scope>NUCLEOTIDE SEQUENCE [LARGE SCALE GENOMIC DNA]</scope>
    <source>
        <strain evidence="5 6">KSW4-10</strain>
    </source>
</reference>
<keyword evidence="2" id="KW-0472">Membrane</keyword>
<evidence type="ECO:0000259" key="4">
    <source>
        <dbReference type="Pfam" id="PF24346"/>
    </source>
</evidence>
<keyword evidence="2" id="KW-1133">Transmembrane helix</keyword>
<dbReference type="InterPro" id="IPR051172">
    <property type="entry name" value="Chlamydia_OmcB"/>
</dbReference>
<keyword evidence="6" id="KW-1185">Reference proteome</keyword>
<feature type="chain" id="PRO_5046328978" description="DUF7507 domain-containing protein" evidence="3">
    <location>
        <begin position="24"/>
        <end position="1183"/>
    </location>
</feature>
<evidence type="ECO:0000256" key="3">
    <source>
        <dbReference type="SAM" id="SignalP"/>
    </source>
</evidence>
<feature type="domain" description="DUF7507" evidence="4">
    <location>
        <begin position="652"/>
        <end position="745"/>
    </location>
</feature>
<dbReference type="EMBL" id="CP078078">
    <property type="protein sequence ID" value="UPL19411.1"/>
    <property type="molecule type" value="Genomic_DNA"/>
</dbReference>
<feature type="domain" description="DUF7507" evidence="4">
    <location>
        <begin position="906"/>
        <end position="999"/>
    </location>
</feature>
<feature type="domain" description="DUF7507" evidence="4">
    <location>
        <begin position="1023"/>
        <end position="1124"/>
    </location>
</feature>
<dbReference type="InterPro" id="IPR055354">
    <property type="entry name" value="DUF7507"/>
</dbReference>
<dbReference type="Pfam" id="PF24346">
    <property type="entry name" value="DUF7507"/>
    <property type="match status" value="6"/>
</dbReference>
<feature type="domain" description="DUF7507" evidence="4">
    <location>
        <begin position="779"/>
        <end position="872"/>
    </location>
</feature>
<name>A0ABY4J325_9MICO</name>
<evidence type="ECO:0000313" key="5">
    <source>
        <dbReference type="EMBL" id="UPL19411.1"/>
    </source>
</evidence>
<dbReference type="PANTHER" id="PTHR34819:SF3">
    <property type="entry name" value="CELL SURFACE PROTEIN"/>
    <property type="match status" value="1"/>
</dbReference>
<evidence type="ECO:0000256" key="2">
    <source>
        <dbReference type="SAM" id="Phobius"/>
    </source>
</evidence>
<sequence length="1183" mass="122490">MSTILAGTIAVLTSLVVVPPSFAATVVGEDGLTVDVSPNQVVEADADGFTLTITDDNLSGADFDSYQVSGIPTGWSLVVDGGAAELVSPDPLIYSIPRAHSELRVVAPADYVGTLSGVKIARDTNGPNLVTDFDNGTFDYLGESMPQIAANTIYAWDDPSTVHETEGCNPSTPYYGPCDGQYTIWPTTNFGGPDADRYNVLWADVRSIDDALPNAGATSSEVICSADPMRSPAANLTQVTTEQSAASGKVLMMNGSMSFPTPHDLISTTVNGLEPGATYTVKGHVTNISYSAGNVLPVQSAFYVTDSEETKNIGSSLPIAKQSSCLTQDVVWGQNVGTFVADSLGTATIGLRNYAAGGFGNDFAVDNISLVKMASVSFDLVVLDTPAPGIALDKDYVVVDDANDNGINDPGDVIAWTFEVTNTGNVPLDDVRVQDPLLDELGLTITCDPTSLAAGESATCRSENYTITEADAEAGEIHNVATATGTVPPATPGDPEDPVSPPDEVTVPTEPTPAPGIALEKDYVLVDDANGNGINDSGDVIAWTFDVTNTGNVALENVVVDDPLLQDLGIDVICDPAPLAPGESVLCRSGDYTITDADVEAGEIHNVATATGNVTPGTPGDPEDPVSPPDEVIVPTEPTPTPAIALEKDYVLVDDANDNGINDPGDVVKWTFAVTNTGNVPLDDVRVVDPLLDELGVAITCDPTSLAAGESAECESENYTITQADAEAGEIHNIATATGAVPPETPGDPEDPVSPPDEVIIPTEPTPAPGIALDKDYVVVDDANDNGINDPGDVIAWTFEVTNTGNVPLDDVRVQDPLLDELGLAITCDPTSLAAGESATCRSENYTITEADAEAGEILNVATATGTVPPETPGDPEDPVSPPDEVTVPTEPTPAPGLSLDKDYVLVDDANDNGINDPGDVVKWTFAVTNTGNVPLDDVRVVDPLLDELGVAITCDPTSLAAGESAVCESENYTITQIDALAGEIHNIATAKGAVPPETPGDPEDPVSPPDEVVIPLEPLVAGLELVKSAQLNDTNGNGWADAGETIDYSFDLTSTGTAALTDVFVDDPMLTDAGIAVECPQTTLAPGESMTCHAVKGYTVTEQDVEDGQVYNAATGYAEVPDNVEPIDPPESDVTTPADEATYLASTGGSSLGIIGGAAALLVVAGGVLLLARRMKRPVIEA</sequence>